<gene>
    <name evidence="1" type="ORF">HPG69_018493</name>
</gene>
<sequence length="186" mass="21816">MPFLTGFYSKGLVITTTDLGLLSLQLFSIALLGQPRFPTLILMNETFSLDFHFQQHDSNHYSTNNCTLHLKLIALTVTLSGFILGFELNLIMQNLKFNLFPTYINFPTPLDFFSDYYLLYLTIQQSLRKAKTSIIVIRLNLTRKCFTQTYFLFSNKNFHINFKPKRLSEIIFPLFPYYTNFKLTFI</sequence>
<name>A0A7J7EZD4_DICBM</name>
<comment type="caution">
    <text evidence="1">The sequence shown here is derived from an EMBL/GenBank/DDBJ whole genome shotgun (WGS) entry which is preliminary data.</text>
</comment>
<dbReference type="EMBL" id="JACDTQ010001719">
    <property type="protein sequence ID" value="KAF5921093.1"/>
    <property type="molecule type" value="Genomic_DNA"/>
</dbReference>
<accession>A0A7J7EZD4</accession>
<keyword evidence="2" id="KW-1185">Reference proteome</keyword>
<evidence type="ECO:0000313" key="1">
    <source>
        <dbReference type="EMBL" id="KAF5921093.1"/>
    </source>
</evidence>
<protein>
    <submittedName>
        <fullName evidence="1">Uncharacterized protein</fullName>
    </submittedName>
</protein>
<organism evidence="1 2">
    <name type="scientific">Diceros bicornis minor</name>
    <name type="common">South-central black rhinoceros</name>
    <dbReference type="NCBI Taxonomy" id="77932"/>
    <lineage>
        <taxon>Eukaryota</taxon>
        <taxon>Metazoa</taxon>
        <taxon>Chordata</taxon>
        <taxon>Craniata</taxon>
        <taxon>Vertebrata</taxon>
        <taxon>Euteleostomi</taxon>
        <taxon>Mammalia</taxon>
        <taxon>Eutheria</taxon>
        <taxon>Laurasiatheria</taxon>
        <taxon>Perissodactyla</taxon>
        <taxon>Rhinocerotidae</taxon>
        <taxon>Diceros</taxon>
    </lineage>
</organism>
<reference evidence="1 2" key="1">
    <citation type="journal article" date="2020" name="Mol. Biol. Evol.">
        <title>Interspecific Gene Flow and the Evolution of Specialization in Black and White Rhinoceros.</title>
        <authorList>
            <person name="Moodley Y."/>
            <person name="Westbury M.V."/>
            <person name="Russo I.M."/>
            <person name="Gopalakrishnan S."/>
            <person name="Rakotoarivelo A."/>
            <person name="Olsen R.A."/>
            <person name="Prost S."/>
            <person name="Tunstall T."/>
            <person name="Ryder O.A."/>
            <person name="Dalen L."/>
            <person name="Bruford M.W."/>
        </authorList>
    </citation>
    <scope>NUCLEOTIDE SEQUENCE [LARGE SCALE GENOMIC DNA]</scope>
    <source>
        <strain evidence="1">SBR-YM</strain>
        <tissue evidence="1">Skin</tissue>
    </source>
</reference>
<dbReference type="AlphaFoldDB" id="A0A7J7EZD4"/>
<proteinExistence type="predicted"/>
<dbReference type="Proteomes" id="UP000551758">
    <property type="component" value="Unassembled WGS sequence"/>
</dbReference>
<evidence type="ECO:0000313" key="2">
    <source>
        <dbReference type="Proteomes" id="UP000551758"/>
    </source>
</evidence>